<feature type="transmembrane region" description="Helical" evidence="1">
    <location>
        <begin position="88"/>
        <end position="108"/>
    </location>
</feature>
<reference evidence="2 3" key="1">
    <citation type="submission" date="2016-10" db="EMBL/GenBank/DDBJ databases">
        <authorList>
            <person name="de Groot N.N."/>
        </authorList>
    </citation>
    <scope>NUCLEOTIDE SEQUENCE [LARGE SCALE GENOMIC DNA]</scope>
    <source>
        <strain evidence="2 3">MON 2.2</strain>
    </source>
</reference>
<keyword evidence="3" id="KW-1185">Reference proteome</keyword>
<feature type="transmembrane region" description="Helical" evidence="1">
    <location>
        <begin position="62"/>
        <end position="81"/>
    </location>
</feature>
<evidence type="ECO:0000313" key="3">
    <source>
        <dbReference type="Proteomes" id="UP000198546"/>
    </source>
</evidence>
<dbReference type="STRING" id="675864.SAMN04489747_0881"/>
<feature type="transmembrane region" description="Helical" evidence="1">
    <location>
        <begin position="114"/>
        <end position="135"/>
    </location>
</feature>
<keyword evidence="1" id="KW-0472">Membrane</keyword>
<dbReference type="RefSeq" id="WP_090591000.1">
    <property type="nucleotide sequence ID" value="NZ_LT629688.1"/>
</dbReference>
<dbReference type="Proteomes" id="UP000198546">
    <property type="component" value="Chromosome i"/>
</dbReference>
<dbReference type="EMBL" id="LT629688">
    <property type="protein sequence ID" value="SDD40490.1"/>
    <property type="molecule type" value="Genomic_DNA"/>
</dbReference>
<name>A0A1G6UGF7_9ACTN</name>
<feature type="transmembrane region" description="Helical" evidence="1">
    <location>
        <begin position="20"/>
        <end position="42"/>
    </location>
</feature>
<organism evidence="2 3">
    <name type="scientific">Auraticoccus monumenti</name>
    <dbReference type="NCBI Taxonomy" id="675864"/>
    <lineage>
        <taxon>Bacteria</taxon>
        <taxon>Bacillati</taxon>
        <taxon>Actinomycetota</taxon>
        <taxon>Actinomycetes</taxon>
        <taxon>Propionibacteriales</taxon>
        <taxon>Propionibacteriaceae</taxon>
        <taxon>Auraticoccus</taxon>
    </lineage>
</organism>
<proteinExistence type="predicted"/>
<dbReference type="AlphaFoldDB" id="A0A1G6UGF7"/>
<keyword evidence="1" id="KW-1133">Transmembrane helix</keyword>
<accession>A0A1G6UGF7</accession>
<keyword evidence="1" id="KW-0812">Transmembrane</keyword>
<protein>
    <submittedName>
        <fullName evidence="2">Uncharacterized protein</fullName>
    </submittedName>
</protein>
<evidence type="ECO:0000256" key="1">
    <source>
        <dbReference type="SAM" id="Phobius"/>
    </source>
</evidence>
<sequence length="141" mass="14655">MASGRIAQLIELRERVAQHFIPELLIALVAATSAGLGIVIAADPRVAQARSFGVTFTWLQPWVWSTLFLVLGVTCGVAGILRRSAAVLPALACTAVWALFAIATVLGVGRGGLLTAPVVYGGFAWVCALCALAATGKRGRP</sequence>
<gene>
    <name evidence="2" type="ORF">SAMN04489747_0881</name>
</gene>
<evidence type="ECO:0000313" key="2">
    <source>
        <dbReference type="EMBL" id="SDD40490.1"/>
    </source>
</evidence>